<dbReference type="Gene3D" id="3.30.160.810">
    <property type="match status" value="1"/>
</dbReference>
<dbReference type="FunFam" id="2.40.30.10:FF:000004">
    <property type="entry name" value="50S ribosomal protein L3"/>
    <property type="match status" value="1"/>
</dbReference>
<dbReference type="SUPFAM" id="SSF50447">
    <property type="entry name" value="Translation proteins"/>
    <property type="match status" value="1"/>
</dbReference>
<dbReference type="InterPro" id="IPR019927">
    <property type="entry name" value="Ribosomal_uL3_bac/org-type"/>
</dbReference>
<evidence type="ECO:0000313" key="9">
    <source>
        <dbReference type="EMBL" id="OGY46944.1"/>
    </source>
</evidence>
<accession>A0A1G1Y424</accession>
<comment type="function">
    <text evidence="7">One of the primary rRNA binding proteins, it binds directly near the 3'-end of the 23S rRNA, where it nucleates assembly of the 50S subunit.</text>
</comment>
<keyword evidence="4 7" id="KW-0689">Ribosomal protein</keyword>
<comment type="similarity">
    <text evidence="1 7">Belongs to the universal ribosomal protein uL3 family.</text>
</comment>
<reference evidence="9 10" key="1">
    <citation type="journal article" date="2016" name="Nat. Commun.">
        <title>Thousands of microbial genomes shed light on interconnected biogeochemical processes in an aquifer system.</title>
        <authorList>
            <person name="Anantharaman K."/>
            <person name="Brown C.T."/>
            <person name="Hug L.A."/>
            <person name="Sharon I."/>
            <person name="Castelle C.J."/>
            <person name="Probst A.J."/>
            <person name="Thomas B.C."/>
            <person name="Singh A."/>
            <person name="Wilkins M.J."/>
            <person name="Karaoz U."/>
            <person name="Brodie E.L."/>
            <person name="Williams K.H."/>
            <person name="Hubbard S.S."/>
            <person name="Banfield J.F."/>
        </authorList>
    </citation>
    <scope>NUCLEOTIDE SEQUENCE [LARGE SCALE GENOMIC DNA]</scope>
</reference>
<evidence type="ECO:0000256" key="6">
    <source>
        <dbReference type="ARBA" id="ARBA00035243"/>
    </source>
</evidence>
<sequence length="243" mass="26372">MKFILAKKMEMTQKFAPDGAVIPVTKVIAGPCVVVQIKTEKNDGYSAVQLGFGLKKSKNINKPQTGHLKKLGNFRYLREFRIPEAEAAKLALGSKITSQVFQSGDMVKVTGLSKGKGFQGVVRRHGFHGSPATHGHKDQLRMPGSIGAGGNQHVLKGRRMPGQMGDSQVTVLNLEVVEINPENNEIFVKGALPGARNNLLLLAGDGEIVIETEAPAMTAEKAEESMLNDDKKTLEHENIKTNH</sequence>
<proteinExistence type="inferred from homology"/>
<evidence type="ECO:0000256" key="4">
    <source>
        <dbReference type="ARBA" id="ARBA00022980"/>
    </source>
</evidence>
<dbReference type="GO" id="GO:0022625">
    <property type="term" value="C:cytosolic large ribosomal subunit"/>
    <property type="evidence" value="ECO:0007669"/>
    <property type="project" value="TreeGrafter"/>
</dbReference>
<evidence type="ECO:0000256" key="8">
    <source>
        <dbReference type="SAM" id="MobiDB-lite"/>
    </source>
</evidence>
<dbReference type="GO" id="GO:0006412">
    <property type="term" value="P:translation"/>
    <property type="evidence" value="ECO:0007669"/>
    <property type="project" value="UniProtKB-UniRule"/>
</dbReference>
<comment type="caution">
    <text evidence="9">The sequence shown here is derived from an EMBL/GenBank/DDBJ whole genome shotgun (WGS) entry which is preliminary data.</text>
</comment>
<dbReference type="Gene3D" id="2.40.30.10">
    <property type="entry name" value="Translation factors"/>
    <property type="match status" value="1"/>
</dbReference>
<keyword evidence="2 7" id="KW-0699">rRNA-binding</keyword>
<keyword evidence="5 7" id="KW-0687">Ribonucleoprotein</keyword>
<dbReference type="AlphaFoldDB" id="A0A1G1Y424"/>
<dbReference type="PANTHER" id="PTHR11229:SF16">
    <property type="entry name" value="LARGE RIBOSOMAL SUBUNIT PROTEIN UL3C"/>
    <property type="match status" value="1"/>
</dbReference>
<evidence type="ECO:0000256" key="2">
    <source>
        <dbReference type="ARBA" id="ARBA00022730"/>
    </source>
</evidence>
<dbReference type="NCBIfam" id="TIGR03625">
    <property type="entry name" value="L3_bact"/>
    <property type="match status" value="1"/>
</dbReference>
<dbReference type="HAMAP" id="MF_01325_B">
    <property type="entry name" value="Ribosomal_uL3_B"/>
    <property type="match status" value="1"/>
</dbReference>
<dbReference type="GO" id="GO:0003735">
    <property type="term" value="F:structural constituent of ribosome"/>
    <property type="evidence" value="ECO:0007669"/>
    <property type="project" value="UniProtKB-UniRule"/>
</dbReference>
<feature type="region of interest" description="Disordered" evidence="8">
    <location>
        <begin position="220"/>
        <end position="243"/>
    </location>
</feature>
<evidence type="ECO:0000256" key="1">
    <source>
        <dbReference type="ARBA" id="ARBA00006540"/>
    </source>
</evidence>
<dbReference type="GO" id="GO:0019843">
    <property type="term" value="F:rRNA binding"/>
    <property type="evidence" value="ECO:0007669"/>
    <property type="project" value="UniProtKB-UniRule"/>
</dbReference>
<dbReference type="Proteomes" id="UP000178432">
    <property type="component" value="Unassembled WGS sequence"/>
</dbReference>
<dbReference type="InterPro" id="IPR000597">
    <property type="entry name" value="Ribosomal_uL3"/>
</dbReference>
<dbReference type="InterPro" id="IPR009000">
    <property type="entry name" value="Transl_B-barrel_sf"/>
</dbReference>
<organism evidence="9 10">
    <name type="scientific">Candidatus Buchananbacteria bacterium RIFCSPHIGHO2_01_FULL_46_12</name>
    <dbReference type="NCBI Taxonomy" id="1797536"/>
    <lineage>
        <taxon>Bacteria</taxon>
        <taxon>Candidatus Buchananiibacteriota</taxon>
    </lineage>
</organism>
<evidence type="ECO:0000256" key="5">
    <source>
        <dbReference type="ARBA" id="ARBA00023274"/>
    </source>
</evidence>
<evidence type="ECO:0000313" key="10">
    <source>
        <dbReference type="Proteomes" id="UP000178432"/>
    </source>
</evidence>
<gene>
    <name evidence="7" type="primary">rplC</name>
    <name evidence="9" type="ORF">A2663_01215</name>
</gene>
<comment type="subunit">
    <text evidence="7">Part of the 50S ribosomal subunit. Forms a cluster with proteins L14 and L19.</text>
</comment>
<dbReference type="FunFam" id="3.30.160.810:FF:000001">
    <property type="entry name" value="50S ribosomal protein L3"/>
    <property type="match status" value="1"/>
</dbReference>
<dbReference type="Pfam" id="PF00297">
    <property type="entry name" value="Ribosomal_L3"/>
    <property type="match status" value="1"/>
</dbReference>
<evidence type="ECO:0000256" key="3">
    <source>
        <dbReference type="ARBA" id="ARBA00022884"/>
    </source>
</evidence>
<dbReference type="EMBL" id="MHIF01000051">
    <property type="protein sequence ID" value="OGY46944.1"/>
    <property type="molecule type" value="Genomic_DNA"/>
</dbReference>
<evidence type="ECO:0000256" key="7">
    <source>
        <dbReference type="HAMAP-Rule" id="MF_01325"/>
    </source>
</evidence>
<dbReference type="PANTHER" id="PTHR11229">
    <property type="entry name" value="50S RIBOSOMAL PROTEIN L3"/>
    <property type="match status" value="1"/>
</dbReference>
<name>A0A1G1Y424_9BACT</name>
<protein>
    <recommendedName>
        <fullName evidence="6 7">Large ribosomal subunit protein uL3</fullName>
    </recommendedName>
</protein>
<keyword evidence="3 7" id="KW-0694">RNA-binding</keyword>